<keyword evidence="1" id="KW-0479">Metal-binding</keyword>
<dbReference type="InterPro" id="IPR017907">
    <property type="entry name" value="Znf_RING_CS"/>
</dbReference>
<name>A0AAD8Y5I4_9STRA</name>
<dbReference type="SUPFAM" id="SSF57850">
    <property type="entry name" value="RING/U-box"/>
    <property type="match status" value="1"/>
</dbReference>
<dbReference type="PROSITE" id="PS00518">
    <property type="entry name" value="ZF_RING_1"/>
    <property type="match status" value="1"/>
</dbReference>
<dbReference type="GO" id="GO:0006281">
    <property type="term" value="P:DNA repair"/>
    <property type="evidence" value="ECO:0007669"/>
    <property type="project" value="TreeGrafter"/>
</dbReference>
<dbReference type="InterPro" id="IPR050628">
    <property type="entry name" value="SNF2_RAD54_helicase_TF"/>
</dbReference>
<feature type="domain" description="RING-type" evidence="10">
    <location>
        <begin position="55"/>
        <end position="122"/>
    </location>
</feature>
<dbReference type="InterPro" id="IPR001841">
    <property type="entry name" value="Znf_RING"/>
</dbReference>
<protein>
    <recommendedName>
        <fullName evidence="10">RING-type domain-containing protein</fullName>
    </recommendedName>
</protein>
<keyword evidence="5" id="KW-0347">Helicase</keyword>
<proteinExistence type="predicted"/>
<gene>
    <name evidence="11" type="ORF">QTG54_009636</name>
</gene>
<evidence type="ECO:0000256" key="3">
    <source>
        <dbReference type="ARBA" id="ARBA00022771"/>
    </source>
</evidence>
<dbReference type="Gene3D" id="3.30.40.10">
    <property type="entry name" value="Zinc/RING finger domain, C3HC4 (zinc finger)"/>
    <property type="match status" value="1"/>
</dbReference>
<dbReference type="InterPro" id="IPR013083">
    <property type="entry name" value="Znf_RING/FYVE/PHD"/>
</dbReference>
<keyword evidence="3 8" id="KW-0863">Zinc-finger</keyword>
<dbReference type="Pfam" id="PF13445">
    <property type="entry name" value="zf-RING_UBOX"/>
    <property type="match status" value="1"/>
</dbReference>
<accession>A0AAD8Y5I4</accession>
<feature type="region of interest" description="Disordered" evidence="9">
    <location>
        <begin position="91"/>
        <end position="112"/>
    </location>
</feature>
<keyword evidence="2" id="KW-0547">Nucleotide-binding</keyword>
<evidence type="ECO:0000256" key="4">
    <source>
        <dbReference type="ARBA" id="ARBA00022801"/>
    </source>
</evidence>
<comment type="caution">
    <text evidence="11">The sequence shown here is derived from an EMBL/GenBank/DDBJ whole genome shotgun (WGS) entry which is preliminary data.</text>
</comment>
<keyword evidence="12" id="KW-1185">Reference proteome</keyword>
<evidence type="ECO:0000256" key="8">
    <source>
        <dbReference type="PROSITE-ProRule" id="PRU00175"/>
    </source>
</evidence>
<dbReference type="GO" id="GO:0016787">
    <property type="term" value="F:hydrolase activity"/>
    <property type="evidence" value="ECO:0007669"/>
    <property type="project" value="UniProtKB-KW"/>
</dbReference>
<dbReference type="SMART" id="SM00184">
    <property type="entry name" value="RING"/>
    <property type="match status" value="1"/>
</dbReference>
<evidence type="ECO:0000259" key="10">
    <source>
        <dbReference type="PROSITE" id="PS50089"/>
    </source>
</evidence>
<evidence type="ECO:0000256" key="5">
    <source>
        <dbReference type="ARBA" id="ARBA00022806"/>
    </source>
</evidence>
<keyword evidence="7" id="KW-0067">ATP-binding</keyword>
<dbReference type="EMBL" id="JATAAI010000017">
    <property type="protein sequence ID" value="KAK1739877.1"/>
    <property type="molecule type" value="Genomic_DNA"/>
</dbReference>
<organism evidence="11 12">
    <name type="scientific">Skeletonema marinoi</name>
    <dbReference type="NCBI Taxonomy" id="267567"/>
    <lineage>
        <taxon>Eukaryota</taxon>
        <taxon>Sar</taxon>
        <taxon>Stramenopiles</taxon>
        <taxon>Ochrophyta</taxon>
        <taxon>Bacillariophyta</taxon>
        <taxon>Coscinodiscophyceae</taxon>
        <taxon>Thalassiosirophycidae</taxon>
        <taxon>Thalassiosirales</taxon>
        <taxon>Skeletonemataceae</taxon>
        <taxon>Skeletonema</taxon>
        <taxon>Skeletonema marinoi-dohrnii complex</taxon>
    </lineage>
</organism>
<dbReference type="PANTHER" id="PTHR45626:SF22">
    <property type="entry name" value="DNA REPAIR PROTEIN RAD5"/>
    <property type="match status" value="1"/>
</dbReference>
<dbReference type="GO" id="GO:0008270">
    <property type="term" value="F:zinc ion binding"/>
    <property type="evidence" value="ECO:0007669"/>
    <property type="project" value="UniProtKB-KW"/>
</dbReference>
<keyword evidence="4" id="KW-0378">Hydrolase</keyword>
<dbReference type="GO" id="GO:0005634">
    <property type="term" value="C:nucleus"/>
    <property type="evidence" value="ECO:0007669"/>
    <property type="project" value="TreeGrafter"/>
</dbReference>
<dbReference type="AlphaFoldDB" id="A0AAD8Y5I4"/>
<evidence type="ECO:0000256" key="9">
    <source>
        <dbReference type="SAM" id="MobiDB-lite"/>
    </source>
</evidence>
<dbReference type="InterPro" id="IPR027370">
    <property type="entry name" value="Znf-RING_euk"/>
</dbReference>
<evidence type="ECO:0000313" key="11">
    <source>
        <dbReference type="EMBL" id="KAK1739877.1"/>
    </source>
</evidence>
<dbReference type="GO" id="GO:0008094">
    <property type="term" value="F:ATP-dependent activity, acting on DNA"/>
    <property type="evidence" value="ECO:0007669"/>
    <property type="project" value="TreeGrafter"/>
</dbReference>
<dbReference type="PANTHER" id="PTHR45626">
    <property type="entry name" value="TRANSCRIPTION TERMINATION FACTOR 2-RELATED"/>
    <property type="match status" value="1"/>
</dbReference>
<sequence length="197" mass="21965">MPTNDDNGQKSTVNDKFLEDLLAKFKHSTKEHSMEIAETVSKCIQSHDKLLKTECPICFEEPNVVDSVHTPCAHMFCKHCIMDEFREQKTRSSKNHSATQIKSSNTSSTQSIVEGGLCPVCNEYTKDGAMTSKFLQQSPDKKPNALVEKDTARETLELALNYGASSAKLDAILNELDEVWKKDPGSKVLVYSQYLGS</sequence>
<evidence type="ECO:0000256" key="2">
    <source>
        <dbReference type="ARBA" id="ARBA00022741"/>
    </source>
</evidence>
<dbReference type="Proteomes" id="UP001224775">
    <property type="component" value="Unassembled WGS sequence"/>
</dbReference>
<evidence type="ECO:0000256" key="1">
    <source>
        <dbReference type="ARBA" id="ARBA00022723"/>
    </source>
</evidence>
<dbReference type="GO" id="GO:0005524">
    <property type="term" value="F:ATP binding"/>
    <property type="evidence" value="ECO:0007669"/>
    <property type="project" value="UniProtKB-KW"/>
</dbReference>
<reference evidence="11" key="1">
    <citation type="submission" date="2023-06" db="EMBL/GenBank/DDBJ databases">
        <title>Survivors Of The Sea: Transcriptome response of Skeletonema marinoi to long-term dormancy.</title>
        <authorList>
            <person name="Pinder M.I.M."/>
            <person name="Kourtchenko O."/>
            <person name="Robertson E.K."/>
            <person name="Larsson T."/>
            <person name="Maumus F."/>
            <person name="Osuna-Cruz C.M."/>
            <person name="Vancaester E."/>
            <person name="Stenow R."/>
            <person name="Vandepoele K."/>
            <person name="Ploug H."/>
            <person name="Bruchert V."/>
            <person name="Godhe A."/>
            <person name="Topel M."/>
        </authorList>
    </citation>
    <scope>NUCLEOTIDE SEQUENCE</scope>
    <source>
        <strain evidence="11">R05AC</strain>
    </source>
</reference>
<dbReference type="PROSITE" id="PS50089">
    <property type="entry name" value="ZF_RING_2"/>
    <property type="match status" value="1"/>
</dbReference>
<feature type="compositionally biased region" description="Polar residues" evidence="9">
    <location>
        <begin position="95"/>
        <end position="112"/>
    </location>
</feature>
<evidence type="ECO:0000313" key="12">
    <source>
        <dbReference type="Proteomes" id="UP001224775"/>
    </source>
</evidence>
<evidence type="ECO:0000256" key="6">
    <source>
        <dbReference type="ARBA" id="ARBA00022833"/>
    </source>
</evidence>
<dbReference type="GO" id="GO:0004386">
    <property type="term" value="F:helicase activity"/>
    <property type="evidence" value="ECO:0007669"/>
    <property type="project" value="UniProtKB-KW"/>
</dbReference>
<evidence type="ECO:0000256" key="7">
    <source>
        <dbReference type="ARBA" id="ARBA00022840"/>
    </source>
</evidence>
<keyword evidence="6" id="KW-0862">Zinc</keyword>